<dbReference type="InterPro" id="IPR003489">
    <property type="entry name" value="RHF/RaiA"/>
</dbReference>
<comment type="similarity">
    <text evidence="3">Belongs to the HPF/YfiA ribosome-associated protein family. Long HPF subfamily.</text>
</comment>
<accession>A0A3S9ZQ81</accession>
<keyword evidence="2 3" id="KW-0810">Translation regulation</keyword>
<dbReference type="FunFam" id="3.30.160.100:FF:000004">
    <property type="entry name" value="Ribosome hibernation promoting factor"/>
    <property type="match status" value="1"/>
</dbReference>
<keyword evidence="1 3" id="KW-0963">Cytoplasm</keyword>
<dbReference type="InterPro" id="IPR036567">
    <property type="entry name" value="RHF-like"/>
</dbReference>
<dbReference type="InterPro" id="IPR038416">
    <property type="entry name" value="Ribosom_S30AE_C_sf"/>
</dbReference>
<dbReference type="OrthoDB" id="9794975at2"/>
<dbReference type="PANTHER" id="PTHR33231:SF1">
    <property type="entry name" value="30S RIBOSOMAL PROTEIN"/>
    <property type="match status" value="1"/>
</dbReference>
<dbReference type="InterPro" id="IPR032528">
    <property type="entry name" value="Ribosom_S30AE_C"/>
</dbReference>
<dbReference type="Pfam" id="PF16321">
    <property type="entry name" value="Ribosom_S30AE_C"/>
    <property type="match status" value="1"/>
</dbReference>
<dbReference type="GO" id="GO:0043024">
    <property type="term" value="F:ribosomal small subunit binding"/>
    <property type="evidence" value="ECO:0007669"/>
    <property type="project" value="TreeGrafter"/>
</dbReference>
<evidence type="ECO:0000256" key="3">
    <source>
        <dbReference type="HAMAP-Rule" id="MF_00839"/>
    </source>
</evidence>
<evidence type="ECO:0000313" key="5">
    <source>
        <dbReference type="EMBL" id="AZS90016.1"/>
    </source>
</evidence>
<reference evidence="6 8" key="1">
    <citation type="submission" date="2018-04" db="EMBL/GenBank/DDBJ databases">
        <title>Complete genome sequences of Streptomyces griseoviridis K61 and characterization of antagonistic properties of biological control agents.</title>
        <authorList>
            <person name="Mariita R.M."/>
            <person name="Sello J.K."/>
        </authorList>
    </citation>
    <scope>NUCLEOTIDE SEQUENCE [LARGE SCALE GENOMIC DNA]</scope>
    <source>
        <strain evidence="6 8">K61</strain>
    </source>
</reference>
<dbReference type="HAMAP" id="MF_00839">
    <property type="entry name" value="HPF"/>
    <property type="match status" value="1"/>
</dbReference>
<dbReference type="FunFam" id="3.30.505.50:FF:000002">
    <property type="entry name" value="Ribosome hibernation promoting factor"/>
    <property type="match status" value="1"/>
</dbReference>
<keyword evidence="8" id="KW-1185">Reference proteome</keyword>
<dbReference type="EMBL" id="CP029078">
    <property type="protein sequence ID" value="QCN90590.1"/>
    <property type="molecule type" value="Genomic_DNA"/>
</dbReference>
<dbReference type="AlphaFoldDB" id="A0A3S9ZQ81"/>
<dbReference type="Gene3D" id="3.30.505.50">
    <property type="entry name" value="Sigma 54 modulation/S30EA ribosomal protein, C-terminal domain"/>
    <property type="match status" value="1"/>
</dbReference>
<dbReference type="GO" id="GO:0045900">
    <property type="term" value="P:negative regulation of translational elongation"/>
    <property type="evidence" value="ECO:0007669"/>
    <property type="project" value="TreeGrafter"/>
</dbReference>
<comment type="function">
    <text evidence="3">Required for dimerization of active 70S ribosomes into 100S ribosomes in stationary phase; 100S ribosomes are translationally inactive and sometimes present during exponential growth.</text>
</comment>
<evidence type="ECO:0000313" key="7">
    <source>
        <dbReference type="Proteomes" id="UP000271291"/>
    </source>
</evidence>
<protein>
    <recommendedName>
        <fullName evidence="3">Ribosome hibernation promoting factor</fullName>
        <shortName evidence="3">HPF</shortName>
    </recommendedName>
</protein>
<dbReference type="CDD" id="cd00552">
    <property type="entry name" value="RaiA"/>
    <property type="match status" value="1"/>
</dbReference>
<dbReference type="GO" id="GO:0022627">
    <property type="term" value="C:cytosolic small ribosomal subunit"/>
    <property type="evidence" value="ECO:0007669"/>
    <property type="project" value="TreeGrafter"/>
</dbReference>
<dbReference type="NCBIfam" id="TIGR00741">
    <property type="entry name" value="yfiA"/>
    <property type="match status" value="1"/>
</dbReference>
<proteinExistence type="inferred from homology"/>
<sequence length="241" mass="26737">MKRSYPGTEFCVDIVVKGRKTEVPERFRKHVAEKLKLEKIQKLDGKVISLDVEVSKEPNPRQADRCDRVEITLRSRGPVIRAEAAANDPYAALDLAAEKLDARLRKQHDKRFSRRGARRIPAAEVADHVPDAATLDINGDPVHDDEPDGVPTRKIGSLEVKGDGPLIVREKTHVASPMSLDQALYEMELVGHDFYLFVDSETKEPSVVYRRHAYDYGVIHLSTDPMVAQAEPPAAGGTLGG</sequence>
<reference evidence="5 7" key="2">
    <citation type="submission" date="2018-12" db="EMBL/GenBank/DDBJ databases">
        <title>Streptomyces griseoviridis F1-27 complete genome.</title>
        <authorList>
            <person name="Mariita R.M."/>
            <person name="Sello J.K."/>
        </authorList>
    </citation>
    <scope>NUCLEOTIDE SEQUENCE [LARGE SCALE GENOMIC DNA]</scope>
    <source>
        <strain evidence="5 7">F1-27</strain>
    </source>
</reference>
<evidence type="ECO:0000313" key="6">
    <source>
        <dbReference type="EMBL" id="QCN90590.1"/>
    </source>
</evidence>
<dbReference type="Pfam" id="PF02482">
    <property type="entry name" value="Ribosomal_S30AE"/>
    <property type="match status" value="1"/>
</dbReference>
<dbReference type="Proteomes" id="UP000271291">
    <property type="component" value="Chromosome"/>
</dbReference>
<dbReference type="InterPro" id="IPR050574">
    <property type="entry name" value="HPF/YfiA_ribosome-assoc"/>
</dbReference>
<evidence type="ECO:0000313" key="8">
    <source>
        <dbReference type="Proteomes" id="UP000501753"/>
    </source>
</evidence>
<organism evidence="5 7">
    <name type="scientific">Streptomyces griseoviridis</name>
    <dbReference type="NCBI Taxonomy" id="45398"/>
    <lineage>
        <taxon>Bacteria</taxon>
        <taxon>Bacillati</taxon>
        <taxon>Actinomycetota</taxon>
        <taxon>Actinomycetes</taxon>
        <taxon>Kitasatosporales</taxon>
        <taxon>Streptomycetaceae</taxon>
        <taxon>Streptomyces</taxon>
    </lineage>
</organism>
<evidence type="ECO:0000256" key="2">
    <source>
        <dbReference type="ARBA" id="ARBA00022845"/>
    </source>
</evidence>
<dbReference type="KEGG" id="sgd:ELQ87_23485"/>
<name>A0A3S9ZQ81_STRGD</name>
<dbReference type="SUPFAM" id="SSF69754">
    <property type="entry name" value="Ribosome binding protein Y (YfiA homologue)"/>
    <property type="match status" value="1"/>
</dbReference>
<evidence type="ECO:0000259" key="4">
    <source>
        <dbReference type="Pfam" id="PF16321"/>
    </source>
</evidence>
<dbReference type="Gene3D" id="3.30.160.100">
    <property type="entry name" value="Ribosome hibernation promotion factor-like"/>
    <property type="match status" value="1"/>
</dbReference>
<feature type="domain" description="Sigma 54 modulation/S30EA ribosomal protein C-terminal" evidence="4">
    <location>
        <begin position="165"/>
        <end position="218"/>
    </location>
</feature>
<comment type="subunit">
    <text evidence="3">Interacts with 100S ribosomes.</text>
</comment>
<dbReference type="InterPro" id="IPR034694">
    <property type="entry name" value="HPF_long/plastid"/>
</dbReference>
<dbReference type="Proteomes" id="UP000501753">
    <property type="component" value="Chromosome"/>
</dbReference>
<evidence type="ECO:0000256" key="1">
    <source>
        <dbReference type="ARBA" id="ARBA00022490"/>
    </source>
</evidence>
<comment type="subcellular location">
    <subcellularLocation>
        <location evidence="3">Cytoplasm</location>
    </subcellularLocation>
</comment>
<dbReference type="EMBL" id="CP034687">
    <property type="protein sequence ID" value="AZS90016.1"/>
    <property type="molecule type" value="Genomic_DNA"/>
</dbReference>
<gene>
    <name evidence="5" type="primary">raiA</name>
    <name evidence="3" type="synonym">hpf</name>
    <name evidence="6" type="ORF">DDJ31_15785</name>
    <name evidence="5" type="ORF">ELQ87_23485</name>
</gene>
<dbReference type="PANTHER" id="PTHR33231">
    <property type="entry name" value="30S RIBOSOMAL PROTEIN"/>
    <property type="match status" value="1"/>
</dbReference>